<dbReference type="NCBIfam" id="NF038153">
    <property type="entry name" value="lant_leader_L1a"/>
    <property type="match status" value="1"/>
</dbReference>
<gene>
    <name evidence="1" type="ORF">IMCC3317_47580</name>
</gene>
<dbReference type="EMBL" id="CP019288">
    <property type="protein sequence ID" value="QHI39348.1"/>
    <property type="molecule type" value="Genomic_DNA"/>
</dbReference>
<sequence>MKKRNFSSKLSLKKAQVADLNAQKTKGGRAQESLQDNCVSYPYRCSVVECELTDVTCYYTQTCQPVSGVTEVGVNC</sequence>
<evidence type="ECO:0000313" key="1">
    <source>
        <dbReference type="EMBL" id="QHI39348.1"/>
    </source>
</evidence>
<dbReference type="Proteomes" id="UP000464657">
    <property type="component" value="Chromosome"/>
</dbReference>
<proteinExistence type="predicted"/>
<accession>A0A7L4ZRM4</accession>
<keyword evidence="2" id="KW-1185">Reference proteome</keyword>
<protein>
    <submittedName>
        <fullName evidence="1">Uncharacterized protein</fullName>
    </submittedName>
</protein>
<evidence type="ECO:0000313" key="2">
    <source>
        <dbReference type="Proteomes" id="UP000464657"/>
    </source>
</evidence>
<reference evidence="1 2" key="1">
    <citation type="journal article" date="2013" name="Int. J. Syst. Evol. Microbiol.">
        <title>Kordia antarctica sp. nov., isolated from Antarctic seawater.</title>
        <authorList>
            <person name="Baek K."/>
            <person name="Choi A."/>
            <person name="Kang I."/>
            <person name="Lee K."/>
            <person name="Cho J.C."/>
        </authorList>
    </citation>
    <scope>NUCLEOTIDE SEQUENCE [LARGE SCALE GENOMIC DNA]</scope>
    <source>
        <strain evidence="1 2">IMCC3317</strain>
    </source>
</reference>
<name>A0A7L4ZRM4_9FLAO</name>
<dbReference type="KEGG" id="kan:IMCC3317_47580"/>
<dbReference type="RefSeq" id="WP_160131826.1">
    <property type="nucleotide sequence ID" value="NZ_CP019288.1"/>
</dbReference>
<dbReference type="AlphaFoldDB" id="A0A7L4ZRM4"/>
<dbReference type="OrthoDB" id="1450086at2"/>
<dbReference type="InterPro" id="IPR058238">
    <property type="entry name" value="Lant_leader_dom"/>
</dbReference>
<organism evidence="1 2">
    <name type="scientific">Kordia antarctica</name>
    <dbReference type="NCBI Taxonomy" id="1218801"/>
    <lineage>
        <taxon>Bacteria</taxon>
        <taxon>Pseudomonadati</taxon>
        <taxon>Bacteroidota</taxon>
        <taxon>Flavobacteriia</taxon>
        <taxon>Flavobacteriales</taxon>
        <taxon>Flavobacteriaceae</taxon>
        <taxon>Kordia</taxon>
    </lineage>
</organism>